<proteinExistence type="inferred from homology"/>
<evidence type="ECO:0000256" key="5">
    <source>
        <dbReference type="RuleBase" id="RU361277"/>
    </source>
</evidence>
<name>A0ABP7B3L1_9ACTN</name>
<evidence type="ECO:0000256" key="2">
    <source>
        <dbReference type="ARBA" id="ARBA00022723"/>
    </source>
</evidence>
<dbReference type="InterPro" id="IPR002328">
    <property type="entry name" value="ADH_Zn_CS"/>
</dbReference>
<dbReference type="InterPro" id="IPR036291">
    <property type="entry name" value="NAD(P)-bd_dom_sf"/>
</dbReference>
<dbReference type="InterPro" id="IPR013149">
    <property type="entry name" value="ADH-like_C"/>
</dbReference>
<dbReference type="PANTHER" id="PTHR43401:SF2">
    <property type="entry name" value="L-THREONINE 3-DEHYDROGENASE"/>
    <property type="match status" value="1"/>
</dbReference>
<keyword evidence="2 5" id="KW-0479">Metal-binding</keyword>
<accession>A0ABP7B3L1</accession>
<dbReference type="PANTHER" id="PTHR43401">
    <property type="entry name" value="L-THREONINE 3-DEHYDROGENASE"/>
    <property type="match status" value="1"/>
</dbReference>
<dbReference type="InterPro" id="IPR050129">
    <property type="entry name" value="Zn_alcohol_dh"/>
</dbReference>
<dbReference type="InterPro" id="IPR011032">
    <property type="entry name" value="GroES-like_sf"/>
</dbReference>
<evidence type="ECO:0000259" key="7">
    <source>
        <dbReference type="Pfam" id="PF08240"/>
    </source>
</evidence>
<feature type="domain" description="Alcohol dehydrogenase-like C-terminal" evidence="6">
    <location>
        <begin position="168"/>
        <end position="295"/>
    </location>
</feature>
<comment type="cofactor">
    <cofactor evidence="1 5">
        <name>Zn(2+)</name>
        <dbReference type="ChEBI" id="CHEBI:29105"/>
    </cofactor>
</comment>
<dbReference type="Proteomes" id="UP001500902">
    <property type="component" value="Unassembled WGS sequence"/>
</dbReference>
<sequence length="340" mass="35785">MKAALLYGVGDLRVEEVPRPVAGPGEVVVEVRGSGVCPSDIRSFTGAAASKAPWTPGHEVAGTIAETGPGVGFPWVAGARVVLDWRGVCGVCRQCRRNAANFCESVVKHPIAGFAQFTKMPVTQLRIVPDEVSFEAASFCEPLACVLNAHRAIPVEPAADVLVLGSGPIGLLHTQVALRRGARVIVADRLPERLAVAERLGAHDVVQVGDDGLDEVRDLTDGYGPDAVIVTVGAPAAIESALGVAGRNAVVNLFAGTHPKGSVRLNPDVPHYDQVTINGSHDFNPGDFSTALRMLRFGLVDTGPLISHRFPLSAVKEAFEMTMSQKGLKSVITPSEASEQ</sequence>
<dbReference type="SUPFAM" id="SSF50129">
    <property type="entry name" value="GroES-like"/>
    <property type="match status" value="1"/>
</dbReference>
<dbReference type="InterPro" id="IPR013154">
    <property type="entry name" value="ADH-like_N"/>
</dbReference>
<organism evidence="8 9">
    <name type="scientific">Nonomuraea antimicrobica</name>
    <dbReference type="NCBI Taxonomy" id="561173"/>
    <lineage>
        <taxon>Bacteria</taxon>
        <taxon>Bacillati</taxon>
        <taxon>Actinomycetota</taxon>
        <taxon>Actinomycetes</taxon>
        <taxon>Streptosporangiales</taxon>
        <taxon>Streptosporangiaceae</taxon>
        <taxon>Nonomuraea</taxon>
    </lineage>
</organism>
<evidence type="ECO:0000259" key="6">
    <source>
        <dbReference type="Pfam" id="PF00107"/>
    </source>
</evidence>
<keyword evidence="4" id="KW-0560">Oxidoreductase</keyword>
<dbReference type="Gene3D" id="3.40.50.720">
    <property type="entry name" value="NAD(P)-binding Rossmann-like Domain"/>
    <property type="match status" value="1"/>
</dbReference>
<comment type="caution">
    <text evidence="8">The sequence shown here is derived from an EMBL/GenBank/DDBJ whole genome shotgun (WGS) entry which is preliminary data.</text>
</comment>
<keyword evidence="9" id="KW-1185">Reference proteome</keyword>
<protein>
    <submittedName>
        <fullName evidence="8">Zinc-dependent dehydrogenase</fullName>
    </submittedName>
</protein>
<evidence type="ECO:0000313" key="9">
    <source>
        <dbReference type="Proteomes" id="UP001500902"/>
    </source>
</evidence>
<dbReference type="RefSeq" id="WP_344872783.1">
    <property type="nucleotide sequence ID" value="NZ_BAAAZP010000009.1"/>
</dbReference>
<evidence type="ECO:0000256" key="1">
    <source>
        <dbReference type="ARBA" id="ARBA00001947"/>
    </source>
</evidence>
<evidence type="ECO:0000256" key="3">
    <source>
        <dbReference type="ARBA" id="ARBA00022833"/>
    </source>
</evidence>
<comment type="similarity">
    <text evidence="5">Belongs to the zinc-containing alcohol dehydrogenase family.</text>
</comment>
<dbReference type="SUPFAM" id="SSF51735">
    <property type="entry name" value="NAD(P)-binding Rossmann-fold domains"/>
    <property type="match status" value="1"/>
</dbReference>
<keyword evidence="3 5" id="KW-0862">Zinc</keyword>
<gene>
    <name evidence="8" type="ORF">GCM10022224_006580</name>
</gene>
<dbReference type="EMBL" id="BAAAZP010000009">
    <property type="protein sequence ID" value="GAA3646462.1"/>
    <property type="molecule type" value="Genomic_DNA"/>
</dbReference>
<feature type="domain" description="Alcohol dehydrogenase-like N-terminal" evidence="7">
    <location>
        <begin position="23"/>
        <end position="129"/>
    </location>
</feature>
<dbReference type="Pfam" id="PF08240">
    <property type="entry name" value="ADH_N"/>
    <property type="match status" value="1"/>
</dbReference>
<reference evidence="9" key="1">
    <citation type="journal article" date="2019" name="Int. J. Syst. Evol. Microbiol.">
        <title>The Global Catalogue of Microorganisms (GCM) 10K type strain sequencing project: providing services to taxonomists for standard genome sequencing and annotation.</title>
        <authorList>
            <consortium name="The Broad Institute Genomics Platform"/>
            <consortium name="The Broad Institute Genome Sequencing Center for Infectious Disease"/>
            <person name="Wu L."/>
            <person name="Ma J."/>
        </authorList>
    </citation>
    <scope>NUCLEOTIDE SEQUENCE [LARGE SCALE GENOMIC DNA]</scope>
    <source>
        <strain evidence="9">JCM 16904</strain>
    </source>
</reference>
<dbReference type="Gene3D" id="3.90.180.10">
    <property type="entry name" value="Medium-chain alcohol dehydrogenases, catalytic domain"/>
    <property type="match status" value="1"/>
</dbReference>
<evidence type="ECO:0000313" key="8">
    <source>
        <dbReference type="EMBL" id="GAA3646462.1"/>
    </source>
</evidence>
<evidence type="ECO:0000256" key="4">
    <source>
        <dbReference type="ARBA" id="ARBA00023002"/>
    </source>
</evidence>
<dbReference type="PROSITE" id="PS00059">
    <property type="entry name" value="ADH_ZINC"/>
    <property type="match status" value="1"/>
</dbReference>
<dbReference type="Pfam" id="PF00107">
    <property type="entry name" value="ADH_zinc_N"/>
    <property type="match status" value="1"/>
</dbReference>